<dbReference type="Proteomes" id="UP000827092">
    <property type="component" value="Unassembled WGS sequence"/>
</dbReference>
<protein>
    <submittedName>
        <fullName evidence="1">Uncharacterized protein</fullName>
    </submittedName>
</protein>
<reference evidence="1 2" key="1">
    <citation type="journal article" date="2022" name="Nat. Ecol. Evol.">
        <title>A masculinizing supergene underlies an exaggerated male reproductive morph in a spider.</title>
        <authorList>
            <person name="Hendrickx F."/>
            <person name="De Corte Z."/>
            <person name="Sonet G."/>
            <person name="Van Belleghem S.M."/>
            <person name="Kostlbacher S."/>
            <person name="Vangestel C."/>
        </authorList>
    </citation>
    <scope>NUCLEOTIDE SEQUENCE [LARGE SCALE GENOMIC DNA]</scope>
    <source>
        <strain evidence="1">W744_W776</strain>
    </source>
</reference>
<name>A0AAV6TFM4_9ARAC</name>
<evidence type="ECO:0000313" key="1">
    <source>
        <dbReference type="EMBL" id="KAG8170637.1"/>
    </source>
</evidence>
<gene>
    <name evidence="1" type="ORF">JTE90_004144</name>
</gene>
<organism evidence="1 2">
    <name type="scientific">Oedothorax gibbosus</name>
    <dbReference type="NCBI Taxonomy" id="931172"/>
    <lineage>
        <taxon>Eukaryota</taxon>
        <taxon>Metazoa</taxon>
        <taxon>Ecdysozoa</taxon>
        <taxon>Arthropoda</taxon>
        <taxon>Chelicerata</taxon>
        <taxon>Arachnida</taxon>
        <taxon>Araneae</taxon>
        <taxon>Araneomorphae</taxon>
        <taxon>Entelegynae</taxon>
        <taxon>Araneoidea</taxon>
        <taxon>Linyphiidae</taxon>
        <taxon>Erigoninae</taxon>
        <taxon>Oedothorax</taxon>
    </lineage>
</organism>
<proteinExistence type="predicted"/>
<dbReference type="EMBL" id="JAFNEN010005099">
    <property type="protein sequence ID" value="KAG8170637.1"/>
    <property type="molecule type" value="Genomic_DNA"/>
</dbReference>
<comment type="caution">
    <text evidence="1">The sequence shown here is derived from an EMBL/GenBank/DDBJ whole genome shotgun (WGS) entry which is preliminary data.</text>
</comment>
<dbReference type="AlphaFoldDB" id="A0AAV6TFM4"/>
<keyword evidence="2" id="KW-1185">Reference proteome</keyword>
<accession>A0AAV6TFM4</accession>
<evidence type="ECO:0000313" key="2">
    <source>
        <dbReference type="Proteomes" id="UP000827092"/>
    </source>
</evidence>
<sequence>MRSRRGRLNRRLVLPSAISAYQNGPLGTLILSRPPSVMQGGFPHLNLRRLRSFGPKASNLRFPDRLN</sequence>